<sequence length="103" mass="11287">MLIGILYIILTISGFLAAFKNNKILYRVYSGLLVAVIIWEMVIVITVMIFNLVIGFSLAGLPALKIPGVVFGFQLANAIPSKPPLPTHTQPSPQYTIDYDPPN</sequence>
<dbReference type="AlphaFoldDB" id="A0A564Z3T5"/>
<keyword evidence="4" id="KW-1185">Reference proteome</keyword>
<name>A0A564Z3T5_HYMDI</name>
<protein>
    <submittedName>
        <fullName evidence="3">Uncharacterized protein</fullName>
    </submittedName>
</protein>
<dbReference type="Proteomes" id="UP000321570">
    <property type="component" value="Unassembled WGS sequence"/>
</dbReference>
<accession>A0A564Z3T5</accession>
<organism evidence="3 4">
    <name type="scientific">Hymenolepis diminuta</name>
    <name type="common">Rat tapeworm</name>
    <dbReference type="NCBI Taxonomy" id="6216"/>
    <lineage>
        <taxon>Eukaryota</taxon>
        <taxon>Metazoa</taxon>
        <taxon>Spiralia</taxon>
        <taxon>Lophotrochozoa</taxon>
        <taxon>Platyhelminthes</taxon>
        <taxon>Cestoda</taxon>
        <taxon>Eucestoda</taxon>
        <taxon>Cyclophyllidea</taxon>
        <taxon>Hymenolepididae</taxon>
        <taxon>Hymenolepis</taxon>
    </lineage>
</organism>
<gene>
    <name evidence="3" type="ORF">WMSIL1_LOCUS12244</name>
</gene>
<evidence type="ECO:0000313" key="4">
    <source>
        <dbReference type="Proteomes" id="UP000321570"/>
    </source>
</evidence>
<keyword evidence="2" id="KW-0472">Membrane</keyword>
<evidence type="ECO:0000313" key="3">
    <source>
        <dbReference type="EMBL" id="VUZ54076.1"/>
    </source>
</evidence>
<feature type="transmembrane region" description="Helical" evidence="2">
    <location>
        <begin position="33"/>
        <end position="56"/>
    </location>
</feature>
<dbReference type="EMBL" id="CABIJS010000599">
    <property type="protein sequence ID" value="VUZ54076.1"/>
    <property type="molecule type" value="Genomic_DNA"/>
</dbReference>
<feature type="region of interest" description="Disordered" evidence="1">
    <location>
        <begin position="81"/>
        <end position="103"/>
    </location>
</feature>
<keyword evidence="2" id="KW-1133">Transmembrane helix</keyword>
<reference evidence="3 4" key="1">
    <citation type="submission" date="2019-07" db="EMBL/GenBank/DDBJ databases">
        <authorList>
            <person name="Jastrzebski P J."/>
            <person name="Paukszto L."/>
            <person name="Jastrzebski P J."/>
        </authorList>
    </citation>
    <scope>NUCLEOTIDE SEQUENCE [LARGE SCALE GENOMIC DNA]</scope>
    <source>
        <strain evidence="3 4">WMS-il1</strain>
    </source>
</reference>
<evidence type="ECO:0000256" key="1">
    <source>
        <dbReference type="SAM" id="MobiDB-lite"/>
    </source>
</evidence>
<keyword evidence="2" id="KW-0812">Transmembrane</keyword>
<evidence type="ECO:0000256" key="2">
    <source>
        <dbReference type="SAM" id="Phobius"/>
    </source>
</evidence>
<proteinExistence type="predicted"/>